<dbReference type="OMA" id="RREDECH"/>
<keyword evidence="4" id="KW-1185">Reference proteome</keyword>
<feature type="coiled-coil region" evidence="1">
    <location>
        <begin position="843"/>
        <end position="870"/>
    </location>
</feature>
<dbReference type="GeneID" id="18757543"/>
<evidence type="ECO:0000313" key="3">
    <source>
        <dbReference type="EMBL" id="EKD19656.1"/>
    </source>
</evidence>
<dbReference type="InParanoid" id="K1X380"/>
<gene>
    <name evidence="3" type="ORF">MBM_01608</name>
</gene>
<feature type="compositionally biased region" description="Gly residues" evidence="2">
    <location>
        <begin position="130"/>
        <end position="141"/>
    </location>
</feature>
<dbReference type="KEGG" id="mbe:MBM_01608"/>
<evidence type="ECO:0000256" key="2">
    <source>
        <dbReference type="SAM" id="MobiDB-lite"/>
    </source>
</evidence>
<feature type="compositionally biased region" description="Acidic residues" evidence="2">
    <location>
        <begin position="189"/>
        <end position="200"/>
    </location>
</feature>
<dbReference type="AlphaFoldDB" id="K1X380"/>
<feature type="coiled-coil region" evidence="1">
    <location>
        <begin position="512"/>
        <end position="539"/>
    </location>
</feature>
<reference evidence="3 4" key="1">
    <citation type="journal article" date="2012" name="BMC Genomics">
        <title>Sequencing the genome of Marssonina brunnea reveals fungus-poplar co-evolution.</title>
        <authorList>
            <person name="Zhu S."/>
            <person name="Cao Y.-Z."/>
            <person name="Jiang C."/>
            <person name="Tan B.-Y."/>
            <person name="Wang Z."/>
            <person name="Feng S."/>
            <person name="Zhang L."/>
            <person name="Su X.-H."/>
            <person name="Brejova B."/>
            <person name="Vinar T."/>
            <person name="Xu M."/>
            <person name="Wang M.-X."/>
            <person name="Zhang S.-G."/>
            <person name="Huang M.-R."/>
            <person name="Wu R."/>
            <person name="Zhou Y."/>
        </authorList>
    </citation>
    <scope>NUCLEOTIDE SEQUENCE [LARGE SCALE GENOMIC DNA]</scope>
    <source>
        <strain evidence="3 4">MB_m1</strain>
    </source>
</reference>
<dbReference type="OrthoDB" id="3551595at2759"/>
<evidence type="ECO:0000256" key="1">
    <source>
        <dbReference type="SAM" id="Coils"/>
    </source>
</evidence>
<dbReference type="EMBL" id="JH921430">
    <property type="protein sequence ID" value="EKD19656.1"/>
    <property type="molecule type" value="Genomic_DNA"/>
</dbReference>
<proteinExistence type="predicted"/>
<dbReference type="Proteomes" id="UP000006753">
    <property type="component" value="Unassembled WGS sequence"/>
</dbReference>
<organism evidence="3 4">
    <name type="scientific">Marssonina brunnea f. sp. multigermtubi (strain MB_m1)</name>
    <name type="common">Marssonina leaf spot fungus</name>
    <dbReference type="NCBI Taxonomy" id="1072389"/>
    <lineage>
        <taxon>Eukaryota</taxon>
        <taxon>Fungi</taxon>
        <taxon>Dikarya</taxon>
        <taxon>Ascomycota</taxon>
        <taxon>Pezizomycotina</taxon>
        <taxon>Leotiomycetes</taxon>
        <taxon>Helotiales</taxon>
        <taxon>Drepanopezizaceae</taxon>
        <taxon>Drepanopeziza</taxon>
    </lineage>
</organism>
<protein>
    <submittedName>
        <fullName evidence="3">Uncharacterized protein</fullName>
    </submittedName>
</protein>
<dbReference type="HOGENOM" id="CLU_314506_0_0_1"/>
<feature type="coiled-coil region" evidence="1">
    <location>
        <begin position="662"/>
        <end position="773"/>
    </location>
</feature>
<keyword evidence="1" id="KW-0175">Coiled coil</keyword>
<feature type="compositionally biased region" description="Polar residues" evidence="2">
    <location>
        <begin position="256"/>
        <end position="265"/>
    </location>
</feature>
<feature type="compositionally biased region" description="Basic and acidic residues" evidence="2">
    <location>
        <begin position="201"/>
        <end position="212"/>
    </location>
</feature>
<name>K1X380_MARBU</name>
<evidence type="ECO:0000313" key="4">
    <source>
        <dbReference type="Proteomes" id="UP000006753"/>
    </source>
</evidence>
<accession>K1X380</accession>
<feature type="region of interest" description="Disordered" evidence="2">
    <location>
        <begin position="117"/>
        <end position="350"/>
    </location>
</feature>
<sequence>MILPNPAQLPIPTTTCLRPHRPMPPSHEAIASFVVQHLRGAHLAGDDDAGVPGSVLIQLCLHEFCAASHESQVEEYAGEDRQRIVSSIRRLNMEGVLRLRIVDGIRRFRLADDYEEEEDGLADGGSEEGVAGGGGGGGGEGCADVQGPFVQLGDLVESDPVDGNGDGDSGDYGTDEYYDTTAEFSRWEEGEEEEGGEEEEKGERPIRRKDWSDDTDFQPRSSQMESIERAPDTSPRPGHLEAYKTMTRGAAPLPQSVDQAVAQTPSRKRSRPREIVASDSSSSSDRISPQRYVNSTPKRSTKRIRSDTPGTPLSDSRRKSAPSKLNSPHKPTPRRLPSYPRVGSGSLEQSYQDGRPIVFKEEMKDTSLPFVHDIVINLREKHPRSSFIADDNKIRCLDCNRTFNAISKGFENHLRSKPHQQQVEKKEARQKCKESMSNGNLYPTKPKYLGKDLGMESAFQPQDIAVFANRVPQSTLASLRAQYFAAMENETHTYSVRMSLLEARQVTSDQRITESIEQLQKLEAEVKASNETVRETSYEIKMKVEASEDRICDKLKEVMDHLDQSQSKNDDQLLEIGSRVAKLDEECESKLGKMSERMARSDHRNLDYIDDLKAQVTNLGTEFDAYRAQLNAETTNFQGVDQRPKQLHSQLELRMNESGQMLTLVKEERAGTESNIRELEESHRVFKELRAQIESMISGSEAQRLQLESQFAQLEARAQESQVSYSEMISKVEGLERKAAESAEYRAQTESRMQELQQANARREDECHDLEAQSQLHTEELQRQRDSITEFKKTITDQVEENLQHAERCRQSAVKAALERERTFEEKMMGKFAALQQSCEAESQKAEKKTRSLKKKIQELEEDIDRITQGVPLIFHDIQEVKDYLGGFVRTINARVAGLKASIEGCIELKAVGGVGVDVGVSEARRGIAV</sequence>